<proteinExistence type="inferred from homology"/>
<dbReference type="GO" id="GO:0012506">
    <property type="term" value="C:vesicle membrane"/>
    <property type="evidence" value="ECO:0007669"/>
    <property type="project" value="TreeGrafter"/>
</dbReference>
<dbReference type="EMBL" id="LJIJ01000119">
    <property type="protein sequence ID" value="ODN02240.1"/>
    <property type="molecule type" value="Genomic_DNA"/>
</dbReference>
<evidence type="ECO:0000313" key="7">
    <source>
        <dbReference type="Proteomes" id="UP000094527"/>
    </source>
</evidence>
<evidence type="ECO:0000256" key="4">
    <source>
        <dbReference type="ARBA" id="ARBA00023216"/>
    </source>
</evidence>
<dbReference type="Proteomes" id="UP000094527">
    <property type="component" value="Unassembled WGS sequence"/>
</dbReference>
<dbReference type="GO" id="GO:0001786">
    <property type="term" value="F:phosphatidylserine binding"/>
    <property type="evidence" value="ECO:0007669"/>
    <property type="project" value="TreeGrafter"/>
</dbReference>
<dbReference type="GO" id="GO:0005509">
    <property type="term" value="F:calcium ion binding"/>
    <property type="evidence" value="ECO:0007669"/>
    <property type="project" value="InterPro"/>
</dbReference>
<dbReference type="GO" id="GO:0005544">
    <property type="term" value="F:calcium-dependent phospholipid binding"/>
    <property type="evidence" value="ECO:0007669"/>
    <property type="project" value="UniProtKB-KW"/>
</dbReference>
<dbReference type="OMA" id="DERRECD"/>
<keyword evidence="5" id="KW-0111">Calcium/phospholipid-binding</keyword>
<dbReference type="GO" id="GO:0005737">
    <property type="term" value="C:cytoplasm"/>
    <property type="evidence" value="ECO:0007669"/>
    <property type="project" value="TreeGrafter"/>
</dbReference>
<dbReference type="SMART" id="SM00335">
    <property type="entry name" value="ANX"/>
    <property type="match status" value="4"/>
</dbReference>
<dbReference type="FunFam" id="1.10.220.10:FF:000001">
    <property type="entry name" value="Annexin"/>
    <property type="match status" value="1"/>
</dbReference>
<keyword evidence="4" id="KW-0041">Annexin</keyword>
<comment type="caution">
    <text evidence="6">The sequence shown here is derived from an EMBL/GenBank/DDBJ whole genome shotgun (WGS) entry which is preliminary data.</text>
</comment>
<protein>
    <submittedName>
        <fullName evidence="6">Annexin A3</fullName>
    </submittedName>
</protein>
<dbReference type="GO" id="GO:0005886">
    <property type="term" value="C:plasma membrane"/>
    <property type="evidence" value="ECO:0007669"/>
    <property type="project" value="TreeGrafter"/>
</dbReference>
<gene>
    <name evidence="6" type="ORF">Ocin01_04444</name>
</gene>
<evidence type="ECO:0000256" key="2">
    <source>
        <dbReference type="ARBA" id="ARBA00022737"/>
    </source>
</evidence>
<name>A0A1D2NAF5_ORCCI</name>
<sequence length="329" mass="37843">MADPNTRQPTLVPYPMFNPGEDAKRLNAALRDPTKEVATVITILTCRSASQRQEIVTVYKDQFNKMDMVEEEIGFDDEEKLKDLYQEVKSGYSGKFSKLMRALCRPPFEYLAQEVKKAMAGLGTDEDVLTELIAAAFKMHFGKTVEEELDNEYKVSAEYKELLGMLLSGIRDERRECDTDKARKRAETIFNAETNAWSTETKIFMRLLTHEPYTQLRLIFDEYRKISGQSMEEAITTEFSGDLRNAMLTIVKCAINRSQYYAEKLESAMRGLRFDDYSLIRIVVSRCEIDLGSIKNEYLKIYHKTLYHQIQMGTSGDYRNALLAILGDP</sequence>
<dbReference type="Gene3D" id="1.10.220.10">
    <property type="entry name" value="Annexin"/>
    <property type="match status" value="4"/>
</dbReference>
<dbReference type="PRINTS" id="PR00196">
    <property type="entry name" value="ANNEXIN"/>
</dbReference>
<dbReference type="STRING" id="48709.A0A1D2NAF5"/>
<keyword evidence="3" id="KW-0106">Calcium</keyword>
<dbReference type="PANTHER" id="PTHR10502:SF177">
    <property type="entry name" value="ANNEXIN B10"/>
    <property type="match status" value="1"/>
</dbReference>
<evidence type="ECO:0000256" key="3">
    <source>
        <dbReference type="ARBA" id="ARBA00022837"/>
    </source>
</evidence>
<comment type="similarity">
    <text evidence="1">Belongs to the annexin family.</text>
</comment>
<reference evidence="6 7" key="1">
    <citation type="journal article" date="2016" name="Genome Biol. Evol.">
        <title>Gene Family Evolution Reflects Adaptation to Soil Environmental Stressors in the Genome of the Collembolan Orchesella cincta.</title>
        <authorList>
            <person name="Faddeeva-Vakhrusheva A."/>
            <person name="Derks M.F."/>
            <person name="Anvar S.Y."/>
            <person name="Agamennone V."/>
            <person name="Suring W."/>
            <person name="Smit S."/>
            <person name="van Straalen N.M."/>
            <person name="Roelofs D."/>
        </authorList>
    </citation>
    <scope>NUCLEOTIDE SEQUENCE [LARGE SCALE GENOMIC DNA]</scope>
    <source>
        <tissue evidence="6">Mixed pool</tissue>
    </source>
</reference>
<dbReference type="GO" id="GO:0005634">
    <property type="term" value="C:nucleus"/>
    <property type="evidence" value="ECO:0007669"/>
    <property type="project" value="TreeGrafter"/>
</dbReference>
<dbReference type="InterPro" id="IPR037104">
    <property type="entry name" value="Annexin_sf"/>
</dbReference>
<evidence type="ECO:0000313" key="6">
    <source>
        <dbReference type="EMBL" id="ODN02240.1"/>
    </source>
</evidence>
<organism evidence="6 7">
    <name type="scientific">Orchesella cincta</name>
    <name type="common">Springtail</name>
    <name type="synonym">Podura cincta</name>
    <dbReference type="NCBI Taxonomy" id="48709"/>
    <lineage>
        <taxon>Eukaryota</taxon>
        <taxon>Metazoa</taxon>
        <taxon>Ecdysozoa</taxon>
        <taxon>Arthropoda</taxon>
        <taxon>Hexapoda</taxon>
        <taxon>Collembola</taxon>
        <taxon>Entomobryomorpha</taxon>
        <taxon>Entomobryoidea</taxon>
        <taxon>Orchesellidae</taxon>
        <taxon>Orchesellinae</taxon>
        <taxon>Orchesella</taxon>
    </lineage>
</organism>
<keyword evidence="7" id="KW-1185">Reference proteome</keyword>
<dbReference type="PROSITE" id="PS51897">
    <property type="entry name" value="ANNEXIN_2"/>
    <property type="match status" value="3"/>
</dbReference>
<evidence type="ECO:0000256" key="1">
    <source>
        <dbReference type="ARBA" id="ARBA00007831"/>
    </source>
</evidence>
<keyword evidence="2" id="KW-0677">Repeat</keyword>
<accession>A0A1D2NAF5</accession>
<dbReference type="OrthoDB" id="37886at2759"/>
<dbReference type="FunFam" id="1.10.220.10:FF:000002">
    <property type="entry name" value="Annexin"/>
    <property type="match status" value="1"/>
</dbReference>
<evidence type="ECO:0000256" key="5">
    <source>
        <dbReference type="ARBA" id="ARBA00023302"/>
    </source>
</evidence>
<dbReference type="SUPFAM" id="SSF47874">
    <property type="entry name" value="Annexin"/>
    <property type="match status" value="1"/>
</dbReference>
<dbReference type="InterPro" id="IPR001464">
    <property type="entry name" value="Annexin"/>
</dbReference>
<dbReference type="AlphaFoldDB" id="A0A1D2NAF5"/>
<dbReference type="PANTHER" id="PTHR10502">
    <property type="entry name" value="ANNEXIN"/>
    <property type="match status" value="1"/>
</dbReference>
<dbReference type="Pfam" id="PF00191">
    <property type="entry name" value="Annexin"/>
    <property type="match status" value="3"/>
</dbReference>
<dbReference type="InterPro" id="IPR018502">
    <property type="entry name" value="Annexin_repeat"/>
</dbReference>